<proteinExistence type="predicted"/>
<reference evidence="1" key="1">
    <citation type="submission" date="2023-04" db="EMBL/GenBank/DDBJ databases">
        <title>Ambrosiozyma monospora NBRC 1965.</title>
        <authorList>
            <person name="Ichikawa N."/>
            <person name="Sato H."/>
            <person name="Tonouchi N."/>
        </authorList>
    </citation>
    <scope>NUCLEOTIDE SEQUENCE</scope>
    <source>
        <strain evidence="1">NBRC 1965</strain>
    </source>
</reference>
<organism evidence="1 2">
    <name type="scientific">Ambrosiozyma monospora</name>
    <name type="common">Yeast</name>
    <name type="synonym">Endomycopsis monosporus</name>
    <dbReference type="NCBI Taxonomy" id="43982"/>
    <lineage>
        <taxon>Eukaryota</taxon>
        <taxon>Fungi</taxon>
        <taxon>Dikarya</taxon>
        <taxon>Ascomycota</taxon>
        <taxon>Saccharomycotina</taxon>
        <taxon>Pichiomycetes</taxon>
        <taxon>Pichiales</taxon>
        <taxon>Pichiaceae</taxon>
        <taxon>Ambrosiozyma</taxon>
    </lineage>
</organism>
<protein>
    <submittedName>
        <fullName evidence="1">Unnamed protein product</fullName>
    </submittedName>
</protein>
<dbReference type="AlphaFoldDB" id="A0A9W7DI89"/>
<comment type="caution">
    <text evidence="1">The sequence shown here is derived from an EMBL/GenBank/DDBJ whole genome shotgun (WGS) entry which is preliminary data.</text>
</comment>
<evidence type="ECO:0000313" key="1">
    <source>
        <dbReference type="EMBL" id="GMG40166.1"/>
    </source>
</evidence>
<evidence type="ECO:0000313" key="2">
    <source>
        <dbReference type="Proteomes" id="UP001165063"/>
    </source>
</evidence>
<dbReference type="EMBL" id="BSXU01003521">
    <property type="protein sequence ID" value="GMG40166.1"/>
    <property type="molecule type" value="Genomic_DNA"/>
</dbReference>
<sequence length="108" mass="11936">MAKIPCLFFGSGFTNSANLVQVGKSPIVPDELIVLAPHVSVATINICSIHEQFAHVGKNQLLDANKHHVITLTDEELAELKKEPKCLICLQANLLRRKITVKVQEKNI</sequence>
<name>A0A9W7DI89_AMBMO</name>
<gene>
    <name evidence="1" type="ORF">Amon01_000594800</name>
</gene>
<dbReference type="Proteomes" id="UP001165063">
    <property type="component" value="Unassembled WGS sequence"/>
</dbReference>
<accession>A0A9W7DI89</accession>
<keyword evidence="2" id="KW-1185">Reference proteome</keyword>